<dbReference type="Pfam" id="PF06985">
    <property type="entry name" value="HET"/>
    <property type="match status" value="1"/>
</dbReference>
<dbReference type="EMBL" id="JAGTJS010000025">
    <property type="protein sequence ID" value="KAH7234554.1"/>
    <property type="molecule type" value="Genomic_DNA"/>
</dbReference>
<gene>
    <name evidence="2" type="ORF">B0J15DRAFT_538923</name>
</gene>
<reference evidence="2" key="1">
    <citation type="journal article" date="2021" name="Nat. Commun.">
        <title>Genetic determinants of endophytism in the Arabidopsis root mycobiome.</title>
        <authorList>
            <person name="Mesny F."/>
            <person name="Miyauchi S."/>
            <person name="Thiergart T."/>
            <person name="Pickel B."/>
            <person name="Atanasova L."/>
            <person name="Karlsson M."/>
            <person name="Huettel B."/>
            <person name="Barry K.W."/>
            <person name="Haridas S."/>
            <person name="Chen C."/>
            <person name="Bauer D."/>
            <person name="Andreopoulos W."/>
            <person name="Pangilinan J."/>
            <person name="LaButti K."/>
            <person name="Riley R."/>
            <person name="Lipzen A."/>
            <person name="Clum A."/>
            <person name="Drula E."/>
            <person name="Henrissat B."/>
            <person name="Kohler A."/>
            <person name="Grigoriev I.V."/>
            <person name="Martin F.M."/>
            <person name="Hacquard S."/>
        </authorList>
    </citation>
    <scope>NUCLEOTIDE SEQUENCE</scope>
    <source>
        <strain evidence="2">FSSC 5 MPI-SDFR-AT-0091</strain>
    </source>
</reference>
<evidence type="ECO:0000259" key="1">
    <source>
        <dbReference type="Pfam" id="PF06985"/>
    </source>
</evidence>
<dbReference type="InterPro" id="IPR010730">
    <property type="entry name" value="HET"/>
</dbReference>
<evidence type="ECO:0000313" key="2">
    <source>
        <dbReference type="EMBL" id="KAH7234554.1"/>
    </source>
</evidence>
<dbReference type="AlphaFoldDB" id="A0A9P9JZH4"/>
<dbReference type="PANTHER" id="PTHR33112:SF12">
    <property type="entry name" value="HETEROKARYON INCOMPATIBILITY DOMAIN-CONTAINING PROTEIN"/>
    <property type="match status" value="1"/>
</dbReference>
<evidence type="ECO:0000313" key="3">
    <source>
        <dbReference type="Proteomes" id="UP000736672"/>
    </source>
</evidence>
<dbReference type="Proteomes" id="UP000736672">
    <property type="component" value="Unassembled WGS sequence"/>
</dbReference>
<protein>
    <submittedName>
        <fullName evidence="2">Heterokaryon incompatibility protein-domain-containing protein</fullName>
    </submittedName>
</protein>
<keyword evidence="3" id="KW-1185">Reference proteome</keyword>
<organism evidence="2 3">
    <name type="scientific">Fusarium solani</name>
    <name type="common">Filamentous fungus</name>
    <dbReference type="NCBI Taxonomy" id="169388"/>
    <lineage>
        <taxon>Eukaryota</taxon>
        <taxon>Fungi</taxon>
        <taxon>Dikarya</taxon>
        <taxon>Ascomycota</taxon>
        <taxon>Pezizomycotina</taxon>
        <taxon>Sordariomycetes</taxon>
        <taxon>Hypocreomycetidae</taxon>
        <taxon>Hypocreales</taxon>
        <taxon>Nectriaceae</taxon>
        <taxon>Fusarium</taxon>
        <taxon>Fusarium solani species complex</taxon>
    </lineage>
</organism>
<accession>A0A9P9JZH4</accession>
<dbReference type="PANTHER" id="PTHR33112">
    <property type="entry name" value="DOMAIN PROTEIN, PUTATIVE-RELATED"/>
    <property type="match status" value="1"/>
</dbReference>
<dbReference type="OrthoDB" id="5135333at2759"/>
<proteinExistence type="predicted"/>
<comment type="caution">
    <text evidence="2">The sequence shown here is derived from an EMBL/GenBank/DDBJ whole genome shotgun (WGS) entry which is preliminary data.</text>
</comment>
<name>A0A9P9JZH4_FUSSL</name>
<sequence>MNPLDLLLLRNGSQARLRTGSSHAISTNINEMMDQIPENNPKSGQIGTKYKSAYLQRVHRDDQAPEFIAFLYSTSIRHKYYWEAFSLFRLHHPPETTQGLLSKKVETTSDTDASITLLGLTQLFFVSGRTSVAQRTTPNYCLVPVQPEYQYVALSYIWGTKKMLMTERSNLTELQKEQALSTGPLAQQVARTIRDSIELVKLLGERYMWVDALCIVQDDGASKHHQITNMSSIYAAAKLTIISAQAADAWHGLRGLENISEPRSLHIRTVSAGGYRFVERLEYTTGLMPWCRRGWTFQEALFSPRRLIFSDDSVQWSCGTLVWTEDLDYDHKPRLLGSGWGVIGEEVLNTTFPDIAGLNQLVETYGTRQFTFAEDTLSAFAGFSTAISNIFLGGFIQGLPVMFLDAALLWKSNPHTQWPRPGSANKIYRKVPSKAQGECPPTWSWAGWATEVDYSSWIGASDYIRYSKTMRFFSDGCRTEPLVQWYAQDKKESEPKLIPYQNEGFKYRQRFLNKGEGDLSPGWTRLESDRSTVKDDKHFRPWKPREETPAFYYVHEDAPETEFWYPIPIIKLSQTSNDFQWGRYLSCRTQKGLFWREPSENVLLGEPDARILEWEHNYPPTSPRKFTDDPIPIYLKDQNGLFAGYLTLHAAPNSSTIDAEDEESEPTEAMYTRGSCLLDRRQLKSRARNVKNYDSITTRPTRKEEAFQVVAISKGHAFSNLGKDYDFVNILWVEWVDGIAYRKGLGRIFQHVWERQPLEDIELILG</sequence>
<feature type="domain" description="Heterokaryon incompatibility" evidence="1">
    <location>
        <begin position="151"/>
        <end position="299"/>
    </location>
</feature>